<dbReference type="Proteomes" id="UP001252186">
    <property type="component" value="Unassembled WGS sequence"/>
</dbReference>
<dbReference type="RefSeq" id="WP_311592815.1">
    <property type="nucleotide sequence ID" value="NZ_JAVRHV010000002.1"/>
</dbReference>
<name>A0ABU2Y4W5_9FLAO</name>
<accession>A0ABU2Y4W5</accession>
<organism evidence="1 2">
    <name type="scientific">Urechidicola vernalis</name>
    <dbReference type="NCBI Taxonomy" id="3075600"/>
    <lineage>
        <taxon>Bacteria</taxon>
        <taxon>Pseudomonadati</taxon>
        <taxon>Bacteroidota</taxon>
        <taxon>Flavobacteriia</taxon>
        <taxon>Flavobacteriales</taxon>
        <taxon>Flavobacteriaceae</taxon>
        <taxon>Urechidicola</taxon>
    </lineage>
</organism>
<dbReference type="EMBL" id="JAVRHV010000002">
    <property type="protein sequence ID" value="MDT0552866.1"/>
    <property type="molecule type" value="Genomic_DNA"/>
</dbReference>
<gene>
    <name evidence="1" type="ORF">RM519_06385</name>
</gene>
<reference evidence="1 2" key="1">
    <citation type="submission" date="2023-09" db="EMBL/GenBank/DDBJ databases">
        <authorList>
            <person name="Rey-Velasco X."/>
        </authorList>
    </citation>
    <scope>NUCLEOTIDE SEQUENCE [LARGE SCALE GENOMIC DNA]</scope>
    <source>
        <strain evidence="1 2">P050</strain>
    </source>
</reference>
<evidence type="ECO:0000313" key="1">
    <source>
        <dbReference type="EMBL" id="MDT0552866.1"/>
    </source>
</evidence>
<proteinExistence type="predicted"/>
<comment type="caution">
    <text evidence="1">The sequence shown here is derived from an EMBL/GenBank/DDBJ whole genome shotgun (WGS) entry which is preliminary data.</text>
</comment>
<protein>
    <submittedName>
        <fullName evidence="1">Uncharacterized protein</fullName>
    </submittedName>
</protein>
<evidence type="ECO:0000313" key="2">
    <source>
        <dbReference type="Proteomes" id="UP001252186"/>
    </source>
</evidence>
<keyword evidence="2" id="KW-1185">Reference proteome</keyword>
<sequence length="285" mass="32484">MKKIVLILSLFVFAHGTCQNTAYSDQSSTDKFYLKSIYNTSDYTVVVFSGFMVDDYTGTLHKPGGKSPYILKTKNGSVHALVKQAGWNGPGYNGFGTRKFMGGESVMFKLYFEKVNNLDNISGVVEKDCYGSNCWSFEKIKIYKDDADEFDPHNDHISITNFSLNASYDSYNNNNKKGVELSINMTVKGLKSKPLALTVRVKNRASGQFEIPNHYAKFDYNYDEKKLNPDYDESVFNDIKLFVPYDEIILDKGKNNLSFDIDLIVDDAQHELIKHLKTQNWHLTN</sequence>